<accession>A0A3L9M0S4</accession>
<protein>
    <submittedName>
        <fullName evidence="2">DinB family protein</fullName>
    </submittedName>
</protein>
<evidence type="ECO:0000259" key="1">
    <source>
        <dbReference type="Pfam" id="PF12867"/>
    </source>
</evidence>
<gene>
    <name evidence="2" type="ORF">EAH69_13305</name>
</gene>
<feature type="domain" description="DinB-like" evidence="1">
    <location>
        <begin position="30"/>
        <end position="157"/>
    </location>
</feature>
<dbReference type="AlphaFoldDB" id="A0A3L9M0S4"/>
<name>A0A3L9M0S4_9FLAO</name>
<keyword evidence="3" id="KW-1185">Reference proteome</keyword>
<dbReference type="InterPro" id="IPR034660">
    <property type="entry name" value="DinB/YfiT-like"/>
</dbReference>
<reference evidence="2 3" key="1">
    <citation type="submission" date="2018-10" db="EMBL/GenBank/DDBJ databases">
        <authorList>
            <person name="Chen X."/>
        </authorList>
    </citation>
    <scope>NUCLEOTIDE SEQUENCE [LARGE SCALE GENOMIC DNA]</scope>
    <source>
        <strain evidence="2 3">YIM 102668</strain>
    </source>
</reference>
<dbReference type="InterPro" id="IPR024775">
    <property type="entry name" value="DinB-like"/>
</dbReference>
<sequence>MNYNHNNYISSYDGITVNDALEIRIEEIKKTLNLVTDLNKWDYRYAEDKWTLKELVQHCIDCERIFSFRALHIARNDKNILHTFDENDYISNLNSENINSENLIKEWLHLMNATHFQFEGFDNETLTKKALIGENELTVKKIGYIIAGHSIHHINIIKERYL</sequence>
<proteinExistence type="predicted"/>
<evidence type="ECO:0000313" key="2">
    <source>
        <dbReference type="EMBL" id="RLZ06508.1"/>
    </source>
</evidence>
<dbReference type="Pfam" id="PF12867">
    <property type="entry name" value="DinB_2"/>
    <property type="match status" value="1"/>
</dbReference>
<comment type="caution">
    <text evidence="2">The sequence shown here is derived from an EMBL/GenBank/DDBJ whole genome shotgun (WGS) entry which is preliminary data.</text>
</comment>
<dbReference type="OrthoDB" id="9793216at2"/>
<dbReference type="EMBL" id="RDOJ01000026">
    <property type="protein sequence ID" value="RLZ06508.1"/>
    <property type="molecule type" value="Genomic_DNA"/>
</dbReference>
<dbReference type="SUPFAM" id="SSF109854">
    <property type="entry name" value="DinB/YfiT-like putative metalloenzymes"/>
    <property type="match status" value="1"/>
</dbReference>
<organism evidence="2 3">
    <name type="scientific">Faecalibacter macacae</name>
    <dbReference type="NCBI Taxonomy" id="1859289"/>
    <lineage>
        <taxon>Bacteria</taxon>
        <taxon>Pseudomonadati</taxon>
        <taxon>Bacteroidota</taxon>
        <taxon>Flavobacteriia</taxon>
        <taxon>Flavobacteriales</taxon>
        <taxon>Weeksellaceae</taxon>
        <taxon>Faecalibacter</taxon>
    </lineage>
</organism>
<dbReference type="Proteomes" id="UP000275348">
    <property type="component" value="Unassembled WGS sequence"/>
</dbReference>
<dbReference type="Gene3D" id="1.20.120.450">
    <property type="entry name" value="dinb family like domain"/>
    <property type="match status" value="1"/>
</dbReference>
<evidence type="ECO:0000313" key="3">
    <source>
        <dbReference type="Proteomes" id="UP000275348"/>
    </source>
</evidence>
<dbReference type="RefSeq" id="WP_121935706.1">
    <property type="nucleotide sequence ID" value="NZ_RDOJ01000026.1"/>
</dbReference>